<sequence length="167" mass="18128">MIPGAVGACTSHTARSAQGRIRTGPTDHLDHPTVSNCLARRSIHQYAAQRHLDEGSAAGRRATRLDFMRDRLRPSAMPFSSTGATENGIRRFRRTHRSCSLVLSNCLSFPRDRDAAGAAVVSSRGVYDASSLLARGDPGFSKPSRNYPSVSVWPIAIIPIRSISADR</sequence>
<dbReference type="Proteomes" id="UP000054538">
    <property type="component" value="Unassembled WGS sequence"/>
</dbReference>
<protein>
    <submittedName>
        <fullName evidence="2">Uncharacterized protein</fullName>
    </submittedName>
</protein>
<dbReference type="AlphaFoldDB" id="A0A0D0EBL4"/>
<gene>
    <name evidence="2" type="ORF">PAXRUDRAFT_756304</name>
</gene>
<evidence type="ECO:0000256" key="1">
    <source>
        <dbReference type="SAM" id="MobiDB-lite"/>
    </source>
</evidence>
<accession>A0A0D0EBL4</accession>
<dbReference type="EMBL" id="KN824919">
    <property type="protein sequence ID" value="KIK97825.1"/>
    <property type="molecule type" value="Genomic_DNA"/>
</dbReference>
<dbReference type="HOGENOM" id="CLU_1595094_0_0_1"/>
<feature type="region of interest" description="Disordered" evidence="1">
    <location>
        <begin position="1"/>
        <end position="30"/>
    </location>
</feature>
<name>A0A0D0EBL4_9AGAM</name>
<proteinExistence type="predicted"/>
<keyword evidence="3" id="KW-1185">Reference proteome</keyword>
<dbReference type="InParanoid" id="A0A0D0EBL4"/>
<organism evidence="2 3">
    <name type="scientific">Paxillus rubicundulus Ve08.2h10</name>
    <dbReference type="NCBI Taxonomy" id="930991"/>
    <lineage>
        <taxon>Eukaryota</taxon>
        <taxon>Fungi</taxon>
        <taxon>Dikarya</taxon>
        <taxon>Basidiomycota</taxon>
        <taxon>Agaricomycotina</taxon>
        <taxon>Agaricomycetes</taxon>
        <taxon>Agaricomycetidae</taxon>
        <taxon>Boletales</taxon>
        <taxon>Paxilineae</taxon>
        <taxon>Paxillaceae</taxon>
        <taxon>Paxillus</taxon>
    </lineage>
</organism>
<reference evidence="2 3" key="1">
    <citation type="submission" date="2014-04" db="EMBL/GenBank/DDBJ databases">
        <authorList>
            <consortium name="DOE Joint Genome Institute"/>
            <person name="Kuo A."/>
            <person name="Kohler A."/>
            <person name="Jargeat P."/>
            <person name="Nagy L.G."/>
            <person name="Floudas D."/>
            <person name="Copeland A."/>
            <person name="Barry K.W."/>
            <person name="Cichocki N."/>
            <person name="Veneault-Fourrey C."/>
            <person name="LaButti K."/>
            <person name="Lindquist E.A."/>
            <person name="Lipzen A."/>
            <person name="Lundell T."/>
            <person name="Morin E."/>
            <person name="Murat C."/>
            <person name="Sun H."/>
            <person name="Tunlid A."/>
            <person name="Henrissat B."/>
            <person name="Grigoriev I.V."/>
            <person name="Hibbett D.S."/>
            <person name="Martin F."/>
            <person name="Nordberg H.P."/>
            <person name="Cantor M.N."/>
            <person name="Hua S.X."/>
        </authorList>
    </citation>
    <scope>NUCLEOTIDE SEQUENCE [LARGE SCALE GENOMIC DNA]</scope>
    <source>
        <strain evidence="2 3">Ve08.2h10</strain>
    </source>
</reference>
<evidence type="ECO:0000313" key="2">
    <source>
        <dbReference type="EMBL" id="KIK97825.1"/>
    </source>
</evidence>
<reference evidence="3" key="2">
    <citation type="submission" date="2015-01" db="EMBL/GenBank/DDBJ databases">
        <title>Evolutionary Origins and Diversification of the Mycorrhizal Mutualists.</title>
        <authorList>
            <consortium name="DOE Joint Genome Institute"/>
            <consortium name="Mycorrhizal Genomics Consortium"/>
            <person name="Kohler A."/>
            <person name="Kuo A."/>
            <person name="Nagy L.G."/>
            <person name="Floudas D."/>
            <person name="Copeland A."/>
            <person name="Barry K.W."/>
            <person name="Cichocki N."/>
            <person name="Veneault-Fourrey C."/>
            <person name="LaButti K."/>
            <person name="Lindquist E.A."/>
            <person name="Lipzen A."/>
            <person name="Lundell T."/>
            <person name="Morin E."/>
            <person name="Murat C."/>
            <person name="Riley R."/>
            <person name="Ohm R."/>
            <person name="Sun H."/>
            <person name="Tunlid A."/>
            <person name="Henrissat B."/>
            <person name="Grigoriev I.V."/>
            <person name="Hibbett D.S."/>
            <person name="Martin F."/>
        </authorList>
    </citation>
    <scope>NUCLEOTIDE SEQUENCE [LARGE SCALE GENOMIC DNA]</scope>
    <source>
        <strain evidence="3">Ve08.2h10</strain>
    </source>
</reference>
<evidence type="ECO:0000313" key="3">
    <source>
        <dbReference type="Proteomes" id="UP000054538"/>
    </source>
</evidence>